<comment type="similarity">
    <text evidence="2 12 13">Belongs to the RPAP2 family.</text>
</comment>
<dbReference type="Pfam" id="PF04181">
    <property type="entry name" value="RPAP2_Rtr1"/>
    <property type="match status" value="1"/>
</dbReference>
<evidence type="ECO:0000256" key="5">
    <source>
        <dbReference type="ARBA" id="ARBA00022801"/>
    </source>
</evidence>
<dbReference type="PaxDb" id="30732-ENSOMEP00000031684"/>
<dbReference type="GO" id="GO:0008270">
    <property type="term" value="F:zinc ion binding"/>
    <property type="evidence" value="ECO:0007669"/>
    <property type="project" value="UniProtKB-KW"/>
</dbReference>
<evidence type="ECO:0000256" key="10">
    <source>
        <dbReference type="ARBA" id="ARBA00047761"/>
    </source>
</evidence>
<dbReference type="PANTHER" id="PTHR14732">
    <property type="entry name" value="RNA POLYMERASE II SUBUNIT B1 CTD PHOSPHATASE RPAP2-RELATED"/>
    <property type="match status" value="1"/>
</dbReference>
<reference evidence="16" key="2">
    <citation type="submission" date="2025-09" db="UniProtKB">
        <authorList>
            <consortium name="Ensembl"/>
        </authorList>
    </citation>
    <scope>IDENTIFICATION</scope>
</reference>
<evidence type="ECO:0000313" key="16">
    <source>
        <dbReference type="Ensembl" id="ENSOMEP00000031684.1"/>
    </source>
</evidence>
<evidence type="ECO:0000259" key="15">
    <source>
        <dbReference type="PROSITE" id="PS51479"/>
    </source>
</evidence>
<evidence type="ECO:0000256" key="12">
    <source>
        <dbReference type="PROSITE-ProRule" id="PRU00812"/>
    </source>
</evidence>
<feature type="compositionally biased region" description="Basic and acidic residues" evidence="14">
    <location>
        <begin position="252"/>
        <end position="265"/>
    </location>
</feature>
<proteinExistence type="inferred from homology"/>
<keyword evidence="7 13" id="KW-0904">Protein phosphatase</keyword>
<dbReference type="Proteomes" id="UP000261560">
    <property type="component" value="Unplaced"/>
</dbReference>
<evidence type="ECO:0000256" key="7">
    <source>
        <dbReference type="ARBA" id="ARBA00022912"/>
    </source>
</evidence>
<sequence length="551" mass="61500">MATVGRMKSPGKTSRKAGRRSKTLTAEEEARRKEELREQLKEKMELERRALEVVEQLLESSVEQDFLLDSATFITPANYRDAVEERSISKLCGYPVCPNQLGKIPSQQFKICTKTNRVYDITERKCFCSNFCYKASKEFELQIPKTPLWLRQLESPPEIRLLKEGHSGSAGEEVLLSQKRLKEEDVEKPPAAEPDAPCRDHGSAGEDSSDGEQDFVSSVGLQQQKPRVHWADLPQRGDGSKNWSQGGGGNNETERPSHLLQKDSGETPQTLGPITGQAEQLDSPDRPPVEEVTAQRRDTAPGLPITQVGVSRRGAAGLRALLGGQSAHLLETLRRTLQAWCTDHTIKFLHGATCSLASSRDKEGEEELDEDDDEDEVVLTDDLGDGRQRGSEPDYEALLRLTQQMELREFYKGTGDLPVEPRGNQNLKEAVLPLIDSHAQHLIQKRITVEKLSSCLRSMVGPLHLTMSDISTDLNDLVRTFRFTSTNIVHRVPEWTLIAVVLLHVLSAVSPVVREALQVSTSVDYVKTLLQELGLEEQHLLSLVELFNPPL</sequence>
<dbReference type="InterPro" id="IPR038534">
    <property type="entry name" value="Rtr1/RPAP2_sf"/>
</dbReference>
<keyword evidence="4 13" id="KW-0863">Zinc-finger</keyword>
<dbReference type="InterPro" id="IPR007308">
    <property type="entry name" value="Rtr1/RPAP2_dom"/>
</dbReference>
<evidence type="ECO:0000313" key="17">
    <source>
        <dbReference type="Proteomes" id="UP000261560"/>
    </source>
</evidence>
<reference evidence="16" key="1">
    <citation type="submission" date="2025-08" db="UniProtKB">
        <authorList>
            <consortium name="Ensembl"/>
        </authorList>
    </citation>
    <scope>IDENTIFICATION</scope>
</reference>
<evidence type="ECO:0000256" key="11">
    <source>
        <dbReference type="ARBA" id="ARBA00048336"/>
    </source>
</evidence>
<dbReference type="GO" id="GO:0043175">
    <property type="term" value="F:RNA polymerase core enzyme binding"/>
    <property type="evidence" value="ECO:0007669"/>
    <property type="project" value="UniProtKB-UniRule"/>
</dbReference>
<evidence type="ECO:0000256" key="9">
    <source>
        <dbReference type="ARBA" id="ARBA00045547"/>
    </source>
</evidence>
<dbReference type="GeneID" id="112144235"/>
<dbReference type="Gene3D" id="1.25.40.820">
    <property type="match status" value="1"/>
</dbReference>
<comment type="subunit">
    <text evidence="13">Associates with the RNA polymerase II complex.</text>
</comment>
<feature type="region of interest" description="Disordered" evidence="14">
    <location>
        <begin position="181"/>
        <end position="308"/>
    </location>
</feature>
<dbReference type="Ensembl" id="ENSOMET00000023215.1">
    <property type="protein sequence ID" value="ENSOMEP00000031684.1"/>
    <property type="gene ID" value="ENSOMEG00000016671.1"/>
</dbReference>
<comment type="function">
    <text evidence="9">Protein phosphatase that displays CTD phosphatase activity and regulates transcription of snRNA genes. Recognizes and binds phosphorylated 'Ser-7' of the C-terminal heptapeptide repeat domain (CTD) of the largest RNA polymerase II subunit POLR2A, and mediates dephosphorylation of 'Ser-5' of the CTD, thereby promoting transcription of snRNA genes. Downstream of EIF2AK3/PERK, dephosphorylates ERN1, a sensor for the endoplasmic reticulum unfolded protein response (UPR), to abort failed ER-stress adaptation and trigger apoptosis.</text>
</comment>
<evidence type="ECO:0000256" key="4">
    <source>
        <dbReference type="ARBA" id="ARBA00022771"/>
    </source>
</evidence>
<dbReference type="PROSITE" id="PS51479">
    <property type="entry name" value="ZF_RTR1"/>
    <property type="match status" value="1"/>
</dbReference>
<dbReference type="GeneTree" id="ENSGT00390000017965"/>
<comment type="catalytic activity">
    <reaction evidence="11 13">
        <text>O-phospho-L-threonyl-[protein] + H2O = L-threonyl-[protein] + phosphate</text>
        <dbReference type="Rhea" id="RHEA:47004"/>
        <dbReference type="Rhea" id="RHEA-COMP:11060"/>
        <dbReference type="Rhea" id="RHEA-COMP:11605"/>
        <dbReference type="ChEBI" id="CHEBI:15377"/>
        <dbReference type="ChEBI" id="CHEBI:30013"/>
        <dbReference type="ChEBI" id="CHEBI:43474"/>
        <dbReference type="ChEBI" id="CHEBI:61977"/>
        <dbReference type="EC" id="3.1.3.16"/>
    </reaction>
</comment>
<dbReference type="GO" id="GO:0008420">
    <property type="term" value="F:RNA polymerase II CTD heptapeptide repeat phosphatase activity"/>
    <property type="evidence" value="ECO:0007669"/>
    <property type="project" value="UniProtKB-UniRule"/>
</dbReference>
<comment type="catalytic activity">
    <reaction evidence="10 13">
        <text>O-phospho-L-seryl-[protein] + H2O = L-seryl-[protein] + phosphate</text>
        <dbReference type="Rhea" id="RHEA:20629"/>
        <dbReference type="Rhea" id="RHEA-COMP:9863"/>
        <dbReference type="Rhea" id="RHEA-COMP:11604"/>
        <dbReference type="ChEBI" id="CHEBI:15377"/>
        <dbReference type="ChEBI" id="CHEBI:29999"/>
        <dbReference type="ChEBI" id="CHEBI:43474"/>
        <dbReference type="ChEBI" id="CHEBI:83421"/>
        <dbReference type="EC" id="3.1.3.16"/>
    </reaction>
</comment>
<dbReference type="PANTHER" id="PTHR14732:SF0">
    <property type="entry name" value="RNA POLYMERASE II SUBUNIT B1 CTD PHOSPHATASE RPAP2-RELATED"/>
    <property type="match status" value="1"/>
</dbReference>
<keyword evidence="8 13" id="KW-0539">Nucleus</keyword>
<dbReference type="STRING" id="30732.ENSOMEP00000031684"/>
<comment type="subcellular location">
    <subcellularLocation>
        <location evidence="1 13">Nucleus</location>
    </subcellularLocation>
</comment>
<evidence type="ECO:0000256" key="1">
    <source>
        <dbReference type="ARBA" id="ARBA00004123"/>
    </source>
</evidence>
<accession>A0A3B3DQH4</accession>
<feature type="region of interest" description="Disordered" evidence="14">
    <location>
        <begin position="357"/>
        <end position="393"/>
    </location>
</feature>
<feature type="compositionally biased region" description="Polar residues" evidence="14">
    <location>
        <begin position="215"/>
        <end position="225"/>
    </location>
</feature>
<evidence type="ECO:0000256" key="3">
    <source>
        <dbReference type="ARBA" id="ARBA00022723"/>
    </source>
</evidence>
<feature type="domain" description="RTR1-type" evidence="15">
    <location>
        <begin position="69"/>
        <end position="152"/>
    </location>
</feature>
<keyword evidence="3 13" id="KW-0479">Metal-binding</keyword>
<evidence type="ECO:0000256" key="6">
    <source>
        <dbReference type="ARBA" id="ARBA00022833"/>
    </source>
</evidence>
<feature type="compositionally biased region" description="Basic residues" evidence="14">
    <location>
        <begin position="13"/>
        <end position="22"/>
    </location>
</feature>
<feature type="compositionally biased region" description="Basic and acidic residues" evidence="14">
    <location>
        <begin position="181"/>
        <end position="204"/>
    </location>
</feature>
<dbReference type="AlphaFoldDB" id="A0A3B3DQH4"/>
<evidence type="ECO:0000256" key="8">
    <source>
        <dbReference type="ARBA" id="ARBA00023242"/>
    </source>
</evidence>
<protein>
    <recommendedName>
        <fullName evidence="13">RNA polymerase II subunit B1 CTD phosphatase RPAP2 homolog</fullName>
        <ecNumber evidence="13">3.1.3.16</ecNumber>
    </recommendedName>
</protein>
<feature type="compositionally biased region" description="Acidic residues" evidence="14">
    <location>
        <begin position="364"/>
        <end position="383"/>
    </location>
</feature>
<keyword evidence="6 13" id="KW-0862">Zinc</keyword>
<feature type="region of interest" description="Disordered" evidence="14">
    <location>
        <begin position="1"/>
        <end position="33"/>
    </location>
</feature>
<keyword evidence="5 13" id="KW-0378">Hydrolase</keyword>
<dbReference type="GO" id="GO:0005737">
    <property type="term" value="C:cytoplasm"/>
    <property type="evidence" value="ECO:0007669"/>
    <property type="project" value="TreeGrafter"/>
</dbReference>
<keyword evidence="17" id="KW-1185">Reference proteome</keyword>
<organism evidence="16 17">
    <name type="scientific">Oryzias melastigma</name>
    <name type="common">Marine medaka</name>
    <dbReference type="NCBI Taxonomy" id="30732"/>
    <lineage>
        <taxon>Eukaryota</taxon>
        <taxon>Metazoa</taxon>
        <taxon>Chordata</taxon>
        <taxon>Craniata</taxon>
        <taxon>Vertebrata</taxon>
        <taxon>Euteleostomi</taxon>
        <taxon>Actinopterygii</taxon>
        <taxon>Neopterygii</taxon>
        <taxon>Teleostei</taxon>
        <taxon>Neoteleostei</taxon>
        <taxon>Acanthomorphata</taxon>
        <taxon>Ovalentaria</taxon>
        <taxon>Atherinomorphae</taxon>
        <taxon>Beloniformes</taxon>
        <taxon>Adrianichthyidae</taxon>
        <taxon>Oryziinae</taxon>
        <taxon>Oryzias</taxon>
    </lineage>
</organism>
<dbReference type="EC" id="3.1.3.16" evidence="13"/>
<feature type="compositionally biased region" description="Basic and acidic residues" evidence="14">
    <location>
        <begin position="283"/>
        <end position="299"/>
    </location>
</feature>
<dbReference type="GO" id="GO:0005634">
    <property type="term" value="C:nucleus"/>
    <property type="evidence" value="ECO:0007669"/>
    <property type="project" value="UniProtKB-SubCell"/>
</dbReference>
<dbReference type="InterPro" id="IPR039693">
    <property type="entry name" value="Rtr1/RPAP2"/>
</dbReference>
<dbReference type="CTD" id="79871"/>
<dbReference type="OMA" id="YPICQNK"/>
<name>A0A3B3DQH4_ORYME</name>
<evidence type="ECO:0000256" key="14">
    <source>
        <dbReference type="SAM" id="MobiDB-lite"/>
    </source>
</evidence>
<evidence type="ECO:0000256" key="13">
    <source>
        <dbReference type="RuleBase" id="RU367080"/>
    </source>
</evidence>
<feature type="compositionally biased region" description="Polar residues" evidence="14">
    <location>
        <begin position="266"/>
        <end position="280"/>
    </location>
</feature>
<evidence type="ECO:0000256" key="2">
    <source>
        <dbReference type="ARBA" id="ARBA00005676"/>
    </source>
</evidence>
<dbReference type="RefSeq" id="XP_024124398.1">
    <property type="nucleotide sequence ID" value="XM_024268630.1"/>
</dbReference>